<accession>A0A3N1DAJ2</accession>
<dbReference type="Proteomes" id="UP000272400">
    <property type="component" value="Unassembled WGS sequence"/>
</dbReference>
<keyword evidence="5" id="KW-0408">Iron</keyword>
<reference evidence="9 10" key="1">
    <citation type="submission" date="2018-11" db="EMBL/GenBank/DDBJ databases">
        <title>Sequencing the genomes of 1000 actinobacteria strains.</title>
        <authorList>
            <person name="Klenk H.-P."/>
        </authorList>
    </citation>
    <scope>NUCLEOTIDE SEQUENCE [LARGE SCALE GENOMIC DNA]</scope>
    <source>
        <strain evidence="9 10">DSM 44254</strain>
    </source>
</reference>
<dbReference type="InterPro" id="IPR048327">
    <property type="entry name" value="Dyp_perox_N"/>
</dbReference>
<dbReference type="NCBIfam" id="TIGR01413">
    <property type="entry name" value="Dyp_perox_fam"/>
    <property type="match status" value="1"/>
</dbReference>
<evidence type="ECO:0000313" key="10">
    <source>
        <dbReference type="Proteomes" id="UP000272400"/>
    </source>
</evidence>
<dbReference type="GO" id="GO:0020037">
    <property type="term" value="F:heme binding"/>
    <property type="evidence" value="ECO:0007669"/>
    <property type="project" value="InterPro"/>
</dbReference>
<name>A0A3N1DAJ2_9ACTN</name>
<evidence type="ECO:0000256" key="1">
    <source>
        <dbReference type="ARBA" id="ARBA00001970"/>
    </source>
</evidence>
<dbReference type="GO" id="GO:0046872">
    <property type="term" value="F:metal ion binding"/>
    <property type="evidence" value="ECO:0007669"/>
    <property type="project" value="UniProtKB-KW"/>
</dbReference>
<dbReference type="InterPro" id="IPR048328">
    <property type="entry name" value="Dyp_perox_C"/>
</dbReference>
<proteinExistence type="inferred from homology"/>
<evidence type="ECO:0000256" key="4">
    <source>
        <dbReference type="ARBA" id="ARBA00023002"/>
    </source>
</evidence>
<dbReference type="EMBL" id="RJKE01000001">
    <property type="protein sequence ID" value="ROO90555.1"/>
    <property type="molecule type" value="Genomic_DNA"/>
</dbReference>
<dbReference type="GO" id="GO:0005829">
    <property type="term" value="C:cytosol"/>
    <property type="evidence" value="ECO:0007669"/>
    <property type="project" value="TreeGrafter"/>
</dbReference>
<sequence>MPVMDAQPMAGPLTSAAVFLVFTLEPGGEETARDLLRDLDGLRRAIGFRAASGGLTCVAGIGSDAWDRLYGGKRPALLHPFQELRGPAHTAPATPGDLLFHLRAERQDLCFELARQIHHRLGAHVTLADETHGFRYFDRRDLLGFVDGTENPEGEDAVAAATVGAEDPEFAGGGYAVVQKYLHDLESWNALPVEAQERAIGRTKLDDIELDDKPADAHLSLNVITDEDGEELEVVRYGMPFGGAANGAGGLYYLAYARDPRILERMLRNMFLGDGAAEHDRILDFSTAITGGLFFIPPAGLLESTDPAP</sequence>
<evidence type="ECO:0000259" key="7">
    <source>
        <dbReference type="Pfam" id="PF04261"/>
    </source>
</evidence>
<dbReference type="Pfam" id="PF04261">
    <property type="entry name" value="Dyp_perox_N"/>
    <property type="match status" value="1"/>
</dbReference>
<keyword evidence="2 9" id="KW-0575">Peroxidase</keyword>
<dbReference type="PANTHER" id="PTHR30521">
    <property type="entry name" value="DEFERROCHELATASE/PEROXIDASE"/>
    <property type="match status" value="1"/>
</dbReference>
<gene>
    <name evidence="9" type="ORF">EDD29_8286</name>
</gene>
<keyword evidence="3" id="KW-0479">Metal-binding</keyword>
<comment type="caution">
    <text evidence="9">The sequence shown here is derived from an EMBL/GenBank/DDBJ whole genome shotgun (WGS) entry which is preliminary data.</text>
</comment>
<dbReference type="PROSITE" id="PS51404">
    <property type="entry name" value="DYP_PEROXIDASE"/>
    <property type="match status" value="1"/>
</dbReference>
<evidence type="ECO:0000256" key="3">
    <source>
        <dbReference type="ARBA" id="ARBA00022723"/>
    </source>
</evidence>
<dbReference type="PANTHER" id="PTHR30521:SF0">
    <property type="entry name" value="DYP-TYPE PEROXIDASE FAMILY PROTEIN"/>
    <property type="match status" value="1"/>
</dbReference>
<evidence type="ECO:0000256" key="5">
    <source>
        <dbReference type="ARBA" id="ARBA00023004"/>
    </source>
</evidence>
<protein>
    <submittedName>
        <fullName evidence="9">Putative iron-dependent peroxidase</fullName>
    </submittedName>
</protein>
<evidence type="ECO:0000259" key="8">
    <source>
        <dbReference type="Pfam" id="PF20628"/>
    </source>
</evidence>
<comment type="similarity">
    <text evidence="6">Belongs to the DyP-type peroxidase family.</text>
</comment>
<feature type="domain" description="Dyp-type peroxidase N-terminal" evidence="7">
    <location>
        <begin position="10"/>
        <end position="135"/>
    </location>
</feature>
<evidence type="ECO:0000256" key="6">
    <source>
        <dbReference type="ARBA" id="ARBA00025737"/>
    </source>
</evidence>
<comment type="cofactor">
    <cofactor evidence="1">
        <name>heme b</name>
        <dbReference type="ChEBI" id="CHEBI:60344"/>
    </cofactor>
</comment>
<keyword evidence="4" id="KW-0560">Oxidoreductase</keyword>
<feature type="domain" description="Dyp-type peroxidase C-terminal" evidence="8">
    <location>
        <begin position="138"/>
        <end position="299"/>
    </location>
</feature>
<evidence type="ECO:0000313" key="9">
    <source>
        <dbReference type="EMBL" id="ROO90555.1"/>
    </source>
</evidence>
<evidence type="ECO:0000256" key="2">
    <source>
        <dbReference type="ARBA" id="ARBA00022559"/>
    </source>
</evidence>
<dbReference type="GO" id="GO:0004601">
    <property type="term" value="F:peroxidase activity"/>
    <property type="evidence" value="ECO:0007669"/>
    <property type="project" value="UniProtKB-KW"/>
</dbReference>
<dbReference type="InterPro" id="IPR006314">
    <property type="entry name" value="Dyp_peroxidase"/>
</dbReference>
<dbReference type="Pfam" id="PF20628">
    <property type="entry name" value="Dyp_perox_C"/>
    <property type="match status" value="1"/>
</dbReference>
<dbReference type="AlphaFoldDB" id="A0A3N1DAJ2"/>
<dbReference type="SUPFAM" id="SSF54909">
    <property type="entry name" value="Dimeric alpha+beta barrel"/>
    <property type="match status" value="1"/>
</dbReference>
<keyword evidence="10" id="KW-1185">Reference proteome</keyword>
<organism evidence="9 10">
    <name type="scientific">Actinocorallia herbida</name>
    <dbReference type="NCBI Taxonomy" id="58109"/>
    <lineage>
        <taxon>Bacteria</taxon>
        <taxon>Bacillati</taxon>
        <taxon>Actinomycetota</taxon>
        <taxon>Actinomycetes</taxon>
        <taxon>Streptosporangiales</taxon>
        <taxon>Thermomonosporaceae</taxon>
        <taxon>Actinocorallia</taxon>
    </lineage>
</organism>
<dbReference type="InterPro" id="IPR011008">
    <property type="entry name" value="Dimeric_a/b-barrel"/>
</dbReference>